<protein>
    <submittedName>
        <fullName evidence="1">Uncharacterized protein</fullName>
    </submittedName>
</protein>
<organism evidence="1 2">
    <name type="scientific">Smallanthus sonchifolius</name>
    <dbReference type="NCBI Taxonomy" id="185202"/>
    <lineage>
        <taxon>Eukaryota</taxon>
        <taxon>Viridiplantae</taxon>
        <taxon>Streptophyta</taxon>
        <taxon>Embryophyta</taxon>
        <taxon>Tracheophyta</taxon>
        <taxon>Spermatophyta</taxon>
        <taxon>Magnoliopsida</taxon>
        <taxon>eudicotyledons</taxon>
        <taxon>Gunneridae</taxon>
        <taxon>Pentapetalae</taxon>
        <taxon>asterids</taxon>
        <taxon>campanulids</taxon>
        <taxon>Asterales</taxon>
        <taxon>Asteraceae</taxon>
        <taxon>Asteroideae</taxon>
        <taxon>Heliantheae alliance</taxon>
        <taxon>Millerieae</taxon>
        <taxon>Smallanthus</taxon>
    </lineage>
</organism>
<dbReference type="EMBL" id="CM042022">
    <property type="protein sequence ID" value="KAI3815345.1"/>
    <property type="molecule type" value="Genomic_DNA"/>
</dbReference>
<keyword evidence="2" id="KW-1185">Reference proteome</keyword>
<proteinExistence type="predicted"/>
<reference evidence="1 2" key="2">
    <citation type="journal article" date="2022" name="Mol. Ecol. Resour.">
        <title>The genomes of chicory, endive, great burdock and yacon provide insights into Asteraceae paleo-polyploidization history and plant inulin production.</title>
        <authorList>
            <person name="Fan W."/>
            <person name="Wang S."/>
            <person name="Wang H."/>
            <person name="Wang A."/>
            <person name="Jiang F."/>
            <person name="Liu H."/>
            <person name="Zhao H."/>
            <person name="Xu D."/>
            <person name="Zhang Y."/>
        </authorList>
    </citation>
    <scope>NUCLEOTIDE SEQUENCE [LARGE SCALE GENOMIC DNA]</scope>
    <source>
        <strain evidence="2">cv. Yunnan</strain>
        <tissue evidence="1">Leaves</tissue>
    </source>
</reference>
<comment type="caution">
    <text evidence="1">The sequence shown here is derived from an EMBL/GenBank/DDBJ whole genome shotgun (WGS) entry which is preliminary data.</text>
</comment>
<reference evidence="2" key="1">
    <citation type="journal article" date="2022" name="Mol. Ecol. Resour.">
        <title>The genomes of chicory, endive, great burdock and yacon provide insights into Asteraceae palaeo-polyploidization history and plant inulin production.</title>
        <authorList>
            <person name="Fan W."/>
            <person name="Wang S."/>
            <person name="Wang H."/>
            <person name="Wang A."/>
            <person name="Jiang F."/>
            <person name="Liu H."/>
            <person name="Zhao H."/>
            <person name="Xu D."/>
            <person name="Zhang Y."/>
        </authorList>
    </citation>
    <scope>NUCLEOTIDE SEQUENCE [LARGE SCALE GENOMIC DNA]</scope>
    <source>
        <strain evidence="2">cv. Yunnan</strain>
    </source>
</reference>
<dbReference type="Proteomes" id="UP001056120">
    <property type="component" value="Linkage Group LG05"/>
</dbReference>
<gene>
    <name evidence="1" type="ORF">L1987_15010</name>
</gene>
<accession>A0ACB9J6Z1</accession>
<evidence type="ECO:0000313" key="2">
    <source>
        <dbReference type="Proteomes" id="UP001056120"/>
    </source>
</evidence>
<name>A0ACB9J6Z1_9ASTR</name>
<sequence length="347" mass="35649">MPRKKDPPPSVLSPRRSTRCVALSTSTTDGEDSATLVVPCVGLSDSQKGLERAPQPSSLDSSMKSDASFHADGISLAGKTGLAGCEGSAGISGIPSLSVSSSADELVRDGIETCYGSLLKNSHYAAENSTARKPGFAGGSYTSGESESESSGSPGVQPLLTDSLGQSGSLKVSAGIGSAVVGLDPPRTRLFSPEFKAMLSRDYPKTSTVFRPNAPPLIEPVHESCDLPGGVAQIEPDVCMQPSDGIGHGSDVLSPHAKVGTTLNSGFALDEGMQFSNELGKGMPVSHEMGDFVHGGSDLPKSSSLMVEAAKDVGIGDKVDPTILREGPEVPKPGEKGDKGKKKGEPN</sequence>
<evidence type="ECO:0000313" key="1">
    <source>
        <dbReference type="EMBL" id="KAI3815345.1"/>
    </source>
</evidence>